<feature type="region of interest" description="Disordered" evidence="2">
    <location>
        <begin position="503"/>
        <end position="569"/>
    </location>
</feature>
<feature type="compositionally biased region" description="Pro residues" evidence="2">
    <location>
        <begin position="551"/>
        <end position="562"/>
    </location>
</feature>
<evidence type="ECO:0000313" key="4">
    <source>
        <dbReference type="EMBL" id="PZN82428.1"/>
    </source>
</evidence>
<feature type="region of interest" description="Disordered" evidence="2">
    <location>
        <begin position="349"/>
        <end position="402"/>
    </location>
</feature>
<reference evidence="4 5" key="1">
    <citation type="journal article" date="2018" name="Aquat. Microb. Ecol.">
        <title>Gammaproteobacterial methanotrophs dominate.</title>
        <authorList>
            <person name="Rissanen A.J."/>
            <person name="Saarenheimo J."/>
            <person name="Tiirola M."/>
            <person name="Peura S."/>
            <person name="Aalto S.L."/>
            <person name="Karvinen A."/>
            <person name="Nykanen H."/>
        </authorList>
    </citation>
    <scope>NUCLEOTIDE SEQUENCE [LARGE SCALE GENOMIC DNA]</scope>
    <source>
        <strain evidence="4">AMbin10</strain>
    </source>
</reference>
<feature type="compositionally biased region" description="Polar residues" evidence="2">
    <location>
        <begin position="94"/>
        <end position="104"/>
    </location>
</feature>
<organism evidence="4 5">
    <name type="scientific">Candidatus Methylumidiphilus alinenensis</name>
    <dbReference type="NCBI Taxonomy" id="2202197"/>
    <lineage>
        <taxon>Bacteria</taxon>
        <taxon>Pseudomonadati</taxon>
        <taxon>Pseudomonadota</taxon>
        <taxon>Gammaproteobacteria</taxon>
        <taxon>Methylococcales</taxon>
        <taxon>Candidatus Methylumidiphilus</taxon>
    </lineage>
</organism>
<gene>
    <name evidence="4" type="ORF">DM484_06420</name>
</gene>
<feature type="coiled-coil region" evidence="1">
    <location>
        <begin position="427"/>
        <end position="503"/>
    </location>
</feature>
<feature type="compositionally biased region" description="Polar residues" evidence="2">
    <location>
        <begin position="503"/>
        <end position="521"/>
    </location>
</feature>
<dbReference type="Proteomes" id="UP000249396">
    <property type="component" value="Unassembled WGS sequence"/>
</dbReference>
<name>A0A2W4RRU7_9GAMM</name>
<keyword evidence="3" id="KW-0472">Membrane</keyword>
<accession>A0A2W4RRU7</accession>
<dbReference type="EMBL" id="QJPH01000220">
    <property type="protein sequence ID" value="PZN82428.1"/>
    <property type="molecule type" value="Genomic_DNA"/>
</dbReference>
<evidence type="ECO:0000313" key="5">
    <source>
        <dbReference type="Proteomes" id="UP000249396"/>
    </source>
</evidence>
<proteinExistence type="predicted"/>
<feature type="compositionally biased region" description="Basic and acidic residues" evidence="2">
    <location>
        <begin position="522"/>
        <end position="531"/>
    </location>
</feature>
<evidence type="ECO:0000256" key="3">
    <source>
        <dbReference type="SAM" id="Phobius"/>
    </source>
</evidence>
<evidence type="ECO:0000256" key="1">
    <source>
        <dbReference type="SAM" id="Coils"/>
    </source>
</evidence>
<keyword evidence="3" id="KW-1133">Transmembrane helix</keyword>
<sequence length="706" mass="77893">MKCNLLQLVKLWPTGFAMLVLCALFSSPAYSMTVKEMRDKMPASRLAQAKAEFTRIEQRLGSVLEAQQQLGDLRKQIVIAELSYGQARDVFSTVKSRSGSNDNDSVSEQEAELATQADSDTKAVEAALVELRKFKPASAAVPAGPVQPPGNGSSSLTIKAMEANLQQLSVDINPESATETVNQFERQWGRLPEAKSQIEKTRALIDQATTAYNDAAKAYNASYNAAPDETKPISKGDEELVYKASAAAVALKTSLGRLKDFKPAVQSKTSDQNATNPHRWSALDEYEMRMIISIVLLLLLVALSLFFSRFKIIFNKSRHPDGSVSVHAPLPFPGSEAILAAISAGETPALPGGGERLRGSKGGDESAHSKLNGKQGPNDDQGRSSKPSLLSRKFGGEESMQMRQEPQLIHNNELTKNEDIEALDTTLLKLNTENTILKQNNNTFKQEIEMLNKGFETFNVDKKNFKEVIKTLKKEIETLKEDNKAFNEKWNNFEESLKRLKQKNIQENATPQTEPVWTEQTKPPKLEKPPEAEPSTLRDNSDNAKIGLPQEPMPIPAPPPETASPDPYKPAKREAIATAILHILNDPEFNQATAEDLNAVISEKLAAIFDVCPGVCRFYDFSFGKQVSGAMWHYLLLLYPASPQPTHGLLFLALEVNYSARHSKYFDGGLEHQTVSKLTQPANVAWNEDVPPQILQKGILKTSARA</sequence>
<evidence type="ECO:0000256" key="2">
    <source>
        <dbReference type="SAM" id="MobiDB-lite"/>
    </source>
</evidence>
<dbReference type="AlphaFoldDB" id="A0A2W4RRU7"/>
<comment type="caution">
    <text evidence="4">The sequence shown here is derived from an EMBL/GenBank/DDBJ whole genome shotgun (WGS) entry which is preliminary data.</text>
</comment>
<keyword evidence="1" id="KW-0175">Coiled coil</keyword>
<protein>
    <submittedName>
        <fullName evidence="4">Uncharacterized protein</fullName>
    </submittedName>
</protein>
<feature type="transmembrane region" description="Helical" evidence="3">
    <location>
        <begin position="290"/>
        <end position="308"/>
    </location>
</feature>
<keyword evidence="3" id="KW-0812">Transmembrane</keyword>
<feature type="compositionally biased region" description="Basic and acidic residues" evidence="2">
    <location>
        <begin position="355"/>
        <end position="368"/>
    </location>
</feature>
<feature type="region of interest" description="Disordered" evidence="2">
    <location>
        <begin position="94"/>
        <end position="118"/>
    </location>
</feature>